<gene>
    <name evidence="9" type="ORF">BN980_GECA01s05653g</name>
</gene>
<dbReference type="InterPro" id="IPR012341">
    <property type="entry name" value="6hp_glycosidase-like_sf"/>
</dbReference>
<evidence type="ECO:0000256" key="3">
    <source>
        <dbReference type="ARBA" id="ARBA00022824"/>
    </source>
</evidence>
<comment type="similarity">
    <text evidence="2 7">Belongs to the glycosyl hydrolase 47 family.</text>
</comment>
<evidence type="ECO:0000256" key="4">
    <source>
        <dbReference type="ARBA" id="ARBA00023180"/>
    </source>
</evidence>
<dbReference type="GO" id="GO:0016020">
    <property type="term" value="C:membrane"/>
    <property type="evidence" value="ECO:0007669"/>
    <property type="project" value="InterPro"/>
</dbReference>
<keyword evidence="6" id="KW-0106">Calcium</keyword>
<feature type="active site" evidence="5">
    <location>
        <position position="234"/>
    </location>
</feature>
<dbReference type="GO" id="GO:0044322">
    <property type="term" value="C:endoplasmic reticulum quality control compartment"/>
    <property type="evidence" value="ECO:0007669"/>
    <property type="project" value="GOC"/>
</dbReference>
<dbReference type="AlphaFoldDB" id="A0A0J9X2U9"/>
<keyword evidence="4" id="KW-0325">Glycoprotein</keyword>
<keyword evidence="7" id="KW-0326">Glycosidase</keyword>
<evidence type="ECO:0000256" key="8">
    <source>
        <dbReference type="SAM" id="MobiDB-lite"/>
    </source>
</evidence>
<evidence type="ECO:0000256" key="5">
    <source>
        <dbReference type="PIRSR" id="PIRSR601382-1"/>
    </source>
</evidence>
<dbReference type="GO" id="GO:0036503">
    <property type="term" value="P:ERAD pathway"/>
    <property type="evidence" value="ECO:0007669"/>
    <property type="project" value="UniProtKB-ARBA"/>
</dbReference>
<comment type="caution">
    <text evidence="9">The sequence shown here is derived from an EMBL/GenBank/DDBJ whole genome shotgun (WGS) entry which is preliminary data.</text>
</comment>
<evidence type="ECO:0000256" key="2">
    <source>
        <dbReference type="ARBA" id="ARBA00007658"/>
    </source>
</evidence>
<feature type="active site" evidence="5">
    <location>
        <position position="356"/>
    </location>
</feature>
<name>A0A0J9X2U9_GEOCN</name>
<feature type="active site" description="Proton donor" evidence="5">
    <location>
        <position position="327"/>
    </location>
</feature>
<dbReference type="GO" id="GO:0004571">
    <property type="term" value="F:mannosyl-oligosaccharide 1,2-alpha-mannosidase activity"/>
    <property type="evidence" value="ECO:0007669"/>
    <property type="project" value="InterPro"/>
</dbReference>
<keyword evidence="6" id="KW-0479">Metal-binding</keyword>
<feature type="active site" description="Proton donor" evidence="5">
    <location>
        <position position="89"/>
    </location>
</feature>
<evidence type="ECO:0000256" key="7">
    <source>
        <dbReference type="RuleBase" id="RU361193"/>
    </source>
</evidence>
<dbReference type="GO" id="GO:0005975">
    <property type="term" value="P:carbohydrate metabolic process"/>
    <property type="evidence" value="ECO:0007669"/>
    <property type="project" value="InterPro"/>
</dbReference>
<keyword evidence="3" id="KW-0256">Endoplasmic reticulum</keyword>
<dbReference type="PRINTS" id="PR00747">
    <property type="entry name" value="GLYHDRLASE47"/>
</dbReference>
<dbReference type="Pfam" id="PF01532">
    <property type="entry name" value="Glyco_hydro_47"/>
    <property type="match status" value="1"/>
</dbReference>
<dbReference type="GO" id="GO:1904380">
    <property type="term" value="P:endoplasmic reticulum mannose trimming"/>
    <property type="evidence" value="ECO:0007669"/>
    <property type="project" value="InterPro"/>
</dbReference>
<reference evidence="9" key="1">
    <citation type="submission" date="2014-03" db="EMBL/GenBank/DDBJ databases">
        <authorList>
            <person name="Casaregola S."/>
        </authorList>
    </citation>
    <scope>NUCLEOTIDE SEQUENCE [LARGE SCALE GENOMIC DNA]</scope>
    <source>
        <strain evidence="9">CLIB 918</strain>
    </source>
</reference>
<sequence length="790" mass="89515">MFYHGWNAYYNHAFPADELRPLTCDGLSRDFSDPANIGRNDVLGNYSLTLIDSLDMFAILGDQPAFEHYVDVVREAVSFNVSSTVQVFETTIRGMGGLLSAHLYASVPKLGSPIHGYDGHLLALAYDLGLRLLPAFDTPTGIPAPRVNLQTGLMLQDDQIQQITETCTSGAGSLLLEFGLLSRLTGDGRFENVARKAFFTLYMRRSDFDLVAMSIDSQSGVWQAPLTGNGASIDSFYEYALKYAILFNDGDFMSVFNNLYHALKAHSFNGWAFRNIHYDRANLLTHWIDSLASFFTSLMVLAGDIESAVQNHLTYLKIWISYAGLPERWNFVLRNHKHPVDVSESVVLEWYPLRPEFIESNWYLYQATHDPLFLEIGVLTMEDLQKYNRVPCGFAGTQDVRTGELSNRMESFFLSETVKYLYLLFDKGHMLNRAFSNYVFSTEAHPFWYDDEIIEYAGSDRFEDLTEVEEFSESEIYGDEAADRITEQTQFQAIMQFTDPFALISNTLVKLIDRIIQSIEDLILPVQMVEYMDDSDEHGESGRMLVASETAAPGSGTNVSVQAPRYYFDEQCEVVKPAQLGHRQLHPQLYSSIASWESFYHLDGIYSFPLPEHLEGQARGLESRGFYDRYVDPESTCKAIKRTSSGHMRILDDTSLQIVMSIPKGGRRGKVLWRYASGEVEASSFNGMRIKLHKYQNRTLDDPTHRQHHGDGNNNNNKNNSGTSADGEGETYRITMVNGIRITDMLSVHELASSYSRDLKLEVATDGTVYIDGILVENLRVTGRRRDKRT</sequence>
<dbReference type="PANTHER" id="PTHR45679:SF5">
    <property type="entry name" value="ER DEGRADATION-ENHANCING ALPHA-MANNOSIDASE-LIKE PROTEIN 1"/>
    <property type="match status" value="1"/>
</dbReference>
<keyword evidence="10" id="KW-1185">Reference proteome</keyword>
<comment type="cofactor">
    <cofactor evidence="6">
        <name>Ca(2+)</name>
        <dbReference type="ChEBI" id="CHEBI:29108"/>
    </cofactor>
</comment>
<proteinExistence type="inferred from homology"/>
<dbReference type="EC" id="3.2.1.-" evidence="7"/>
<dbReference type="Gene3D" id="1.50.10.10">
    <property type="match status" value="1"/>
</dbReference>
<evidence type="ECO:0000313" key="9">
    <source>
        <dbReference type="EMBL" id="CDO51405.1"/>
    </source>
</evidence>
<dbReference type="Proteomes" id="UP000242525">
    <property type="component" value="Unassembled WGS sequence"/>
</dbReference>
<protein>
    <recommendedName>
        <fullName evidence="7">alpha-1,2-Mannosidase</fullName>
        <ecNumber evidence="7">3.2.1.-</ecNumber>
    </recommendedName>
</protein>
<dbReference type="PANTHER" id="PTHR45679">
    <property type="entry name" value="ER DEGRADATION-ENHANCING ALPHA-MANNOSIDASE-LIKE PROTEIN 2"/>
    <property type="match status" value="1"/>
</dbReference>
<dbReference type="OrthoDB" id="8118055at2759"/>
<comment type="subcellular location">
    <subcellularLocation>
        <location evidence="1">Endoplasmic reticulum</location>
    </subcellularLocation>
</comment>
<organism evidence="9 10">
    <name type="scientific">Geotrichum candidum</name>
    <name type="common">Oospora lactis</name>
    <name type="synonym">Dipodascus geotrichum</name>
    <dbReference type="NCBI Taxonomy" id="1173061"/>
    <lineage>
        <taxon>Eukaryota</taxon>
        <taxon>Fungi</taxon>
        <taxon>Dikarya</taxon>
        <taxon>Ascomycota</taxon>
        <taxon>Saccharomycotina</taxon>
        <taxon>Dipodascomycetes</taxon>
        <taxon>Dipodascales</taxon>
        <taxon>Dipodascaceae</taxon>
        <taxon>Geotrichum</taxon>
    </lineage>
</organism>
<dbReference type="STRING" id="1173061.A0A0J9X2U9"/>
<evidence type="ECO:0000256" key="1">
    <source>
        <dbReference type="ARBA" id="ARBA00004240"/>
    </source>
</evidence>
<keyword evidence="7" id="KW-0378">Hydrolase</keyword>
<evidence type="ECO:0000256" key="6">
    <source>
        <dbReference type="PIRSR" id="PIRSR601382-2"/>
    </source>
</evidence>
<feature type="binding site" evidence="6">
    <location>
        <position position="442"/>
    </location>
    <ligand>
        <name>Ca(2+)</name>
        <dbReference type="ChEBI" id="CHEBI:29108"/>
    </ligand>
</feature>
<dbReference type="GO" id="GO:0005509">
    <property type="term" value="F:calcium ion binding"/>
    <property type="evidence" value="ECO:0007669"/>
    <property type="project" value="InterPro"/>
</dbReference>
<dbReference type="InterPro" id="IPR001382">
    <property type="entry name" value="Glyco_hydro_47"/>
</dbReference>
<dbReference type="InterPro" id="IPR036026">
    <property type="entry name" value="Seven-hairpin_glycosidases"/>
</dbReference>
<feature type="compositionally biased region" description="Basic and acidic residues" evidence="8">
    <location>
        <begin position="700"/>
        <end position="711"/>
    </location>
</feature>
<feature type="region of interest" description="Disordered" evidence="8">
    <location>
        <begin position="700"/>
        <end position="729"/>
    </location>
</feature>
<dbReference type="InterPro" id="IPR044674">
    <property type="entry name" value="EDEM1/2/3"/>
</dbReference>
<accession>A0A0J9X2U9</accession>
<dbReference type="EMBL" id="CCBN010000001">
    <property type="protein sequence ID" value="CDO51405.1"/>
    <property type="molecule type" value="Genomic_DNA"/>
</dbReference>
<evidence type="ECO:0000313" key="10">
    <source>
        <dbReference type="Proteomes" id="UP000242525"/>
    </source>
</evidence>
<dbReference type="SUPFAM" id="SSF48225">
    <property type="entry name" value="Seven-hairpin glycosidases"/>
    <property type="match status" value="1"/>
</dbReference>